<proteinExistence type="predicted"/>
<dbReference type="AlphaFoldDB" id="A0A0U5AAD1"/>
<dbReference type="EMBL" id="LN831302">
    <property type="protein sequence ID" value="CQH46094.1"/>
    <property type="molecule type" value="Genomic_DNA"/>
</dbReference>
<dbReference type="Proteomes" id="UP000066737">
    <property type="component" value="Chromosome I"/>
</dbReference>
<name>A0A0U5AAD1_9EURY</name>
<accession>A0A0U5AAD1</accession>
<dbReference type="KEGG" id="hhb:Hhub_1192"/>
<organism evidence="1 2">
    <name type="scientific">Halobacterium hubeiense</name>
    <dbReference type="NCBI Taxonomy" id="1407499"/>
    <lineage>
        <taxon>Archaea</taxon>
        <taxon>Methanobacteriati</taxon>
        <taxon>Methanobacteriota</taxon>
        <taxon>Stenosarchaea group</taxon>
        <taxon>Halobacteria</taxon>
        <taxon>Halobacteriales</taxon>
        <taxon>Halobacteriaceae</taxon>
        <taxon>Halobacterium</taxon>
    </lineage>
</organism>
<gene>
    <name evidence="1" type="ORF">HHUB_1192</name>
</gene>
<reference evidence="2" key="1">
    <citation type="journal article" date="2016" name="Environ. Microbiol.">
        <title>The complete genome of a viable archaeum isolated from 123-million-year-old rock salt.</title>
        <authorList>
            <person name="Jaakkola S.T."/>
            <person name="Pfeiffer F."/>
            <person name="Ravantti J.J."/>
            <person name="Guo Q."/>
            <person name="Liu Y."/>
            <person name="Chen X."/>
            <person name="Ma H."/>
            <person name="Yang C."/>
            <person name="Oksanen H.M."/>
            <person name="Bamford D.H."/>
        </authorList>
    </citation>
    <scope>NUCLEOTIDE SEQUENCE</scope>
    <source>
        <strain evidence="2">JI20-1</strain>
    </source>
</reference>
<keyword evidence="2" id="KW-1185">Reference proteome</keyword>
<protein>
    <submittedName>
        <fullName evidence="1">Uncharacterized protein</fullName>
    </submittedName>
</protein>
<evidence type="ECO:0000313" key="1">
    <source>
        <dbReference type="EMBL" id="CQH46094.1"/>
    </source>
</evidence>
<sequence length="83" mass="9239">MCYEIVVWLTSPTAGIEKDGKTAEVRDEERSRIQSVDRPELVVLRGRQAVASKGNSTPPRWTVSHGKAGGHSSLKFCNCRLRQ</sequence>
<evidence type="ECO:0000313" key="2">
    <source>
        <dbReference type="Proteomes" id="UP000066737"/>
    </source>
</evidence>